<protein>
    <submittedName>
        <fullName evidence="4">GNAT family N-acetyltransferase</fullName>
    </submittedName>
</protein>
<gene>
    <name evidence="4" type="ORF">RAE19_05155</name>
</gene>
<dbReference type="SUPFAM" id="SSF55729">
    <property type="entry name" value="Acyl-CoA N-acyltransferases (Nat)"/>
    <property type="match status" value="1"/>
</dbReference>
<feature type="domain" description="N-acetyltransferase" evidence="3">
    <location>
        <begin position="8"/>
        <end position="152"/>
    </location>
</feature>
<accession>A0ABU3KK19</accession>
<dbReference type="PROSITE" id="PS51186">
    <property type="entry name" value="GNAT"/>
    <property type="match status" value="1"/>
</dbReference>
<dbReference type="CDD" id="cd04301">
    <property type="entry name" value="NAT_SF"/>
    <property type="match status" value="1"/>
</dbReference>
<evidence type="ECO:0000313" key="5">
    <source>
        <dbReference type="Proteomes" id="UP001321700"/>
    </source>
</evidence>
<dbReference type="InterPro" id="IPR050832">
    <property type="entry name" value="Bact_Acetyltransf"/>
</dbReference>
<organism evidence="4 5">
    <name type="scientific">Rhodoferax potami</name>
    <dbReference type="NCBI Taxonomy" id="3068338"/>
    <lineage>
        <taxon>Bacteria</taxon>
        <taxon>Pseudomonadati</taxon>
        <taxon>Pseudomonadota</taxon>
        <taxon>Betaproteobacteria</taxon>
        <taxon>Burkholderiales</taxon>
        <taxon>Comamonadaceae</taxon>
        <taxon>Rhodoferax</taxon>
    </lineage>
</organism>
<name>A0ABU3KK19_9BURK</name>
<dbReference type="InterPro" id="IPR016181">
    <property type="entry name" value="Acyl_CoA_acyltransferase"/>
</dbReference>
<dbReference type="EMBL" id="JAVBIK010000001">
    <property type="protein sequence ID" value="MDT7518126.1"/>
    <property type="molecule type" value="Genomic_DNA"/>
</dbReference>
<evidence type="ECO:0000259" key="3">
    <source>
        <dbReference type="PROSITE" id="PS51186"/>
    </source>
</evidence>
<sequence>MQIMAGGLEHPQVQALLEAHLRSSQSHSPPGSVHALNLDALRHPSIRFWAAWNGEDLMGCGALKTLTPTLGELKSMRTADVHLRKGVARAMLQHIEAHARACGMHHISLETGSHAPFAAARELYASEGFVECGPFADYALDPYSFFMTKQLT</sequence>
<comment type="caution">
    <text evidence="4">The sequence shown here is derived from an EMBL/GenBank/DDBJ whole genome shotgun (WGS) entry which is preliminary data.</text>
</comment>
<dbReference type="Proteomes" id="UP001321700">
    <property type="component" value="Unassembled WGS sequence"/>
</dbReference>
<dbReference type="Pfam" id="PF00583">
    <property type="entry name" value="Acetyltransf_1"/>
    <property type="match status" value="1"/>
</dbReference>
<dbReference type="Gene3D" id="3.40.630.30">
    <property type="match status" value="1"/>
</dbReference>
<keyword evidence="2" id="KW-0012">Acyltransferase</keyword>
<dbReference type="PANTHER" id="PTHR43877">
    <property type="entry name" value="AMINOALKYLPHOSPHONATE N-ACETYLTRANSFERASE-RELATED-RELATED"/>
    <property type="match status" value="1"/>
</dbReference>
<dbReference type="InterPro" id="IPR000182">
    <property type="entry name" value="GNAT_dom"/>
</dbReference>
<proteinExistence type="predicted"/>
<keyword evidence="1" id="KW-0808">Transferase</keyword>
<evidence type="ECO:0000256" key="1">
    <source>
        <dbReference type="ARBA" id="ARBA00022679"/>
    </source>
</evidence>
<evidence type="ECO:0000313" key="4">
    <source>
        <dbReference type="EMBL" id="MDT7518126.1"/>
    </source>
</evidence>
<dbReference type="PANTHER" id="PTHR43877:SF5">
    <property type="entry name" value="BLL8307 PROTEIN"/>
    <property type="match status" value="1"/>
</dbReference>
<dbReference type="RefSeq" id="WP_313873906.1">
    <property type="nucleotide sequence ID" value="NZ_JAVBIK010000001.1"/>
</dbReference>
<reference evidence="4 5" key="1">
    <citation type="submission" date="2023-08" db="EMBL/GenBank/DDBJ databases">
        <title>Rhodoferax potami sp. nov. and Rhodoferax mekongensis sp. nov., isolated from the Mekong River in Thailand.</title>
        <authorList>
            <person name="Kitikhun S."/>
            <person name="Charoenyingcharoen P."/>
            <person name="Siriarchawattana P."/>
            <person name="Likhitrattanapisal S."/>
            <person name="Nilsakha T."/>
            <person name="Chanpet A."/>
            <person name="Rattanawaree P."/>
            <person name="Ingsriswang S."/>
        </authorList>
    </citation>
    <scope>NUCLEOTIDE SEQUENCE [LARGE SCALE GENOMIC DNA]</scope>
    <source>
        <strain evidence="4 5">TBRC 17660</strain>
    </source>
</reference>
<keyword evidence="5" id="KW-1185">Reference proteome</keyword>
<evidence type="ECO:0000256" key="2">
    <source>
        <dbReference type="ARBA" id="ARBA00023315"/>
    </source>
</evidence>